<organism evidence="4 5">
    <name type="scientific">Lactococcus nasutitermitis</name>
    <dbReference type="NCBI Taxonomy" id="1652957"/>
    <lineage>
        <taxon>Bacteria</taxon>
        <taxon>Bacillati</taxon>
        <taxon>Bacillota</taxon>
        <taxon>Bacilli</taxon>
        <taxon>Lactobacillales</taxon>
        <taxon>Streptococcaceae</taxon>
        <taxon>Lactococcus</taxon>
    </lineage>
</organism>
<gene>
    <name evidence="4" type="ORF">ACFO26_00545</name>
</gene>
<dbReference type="Pfam" id="PF00497">
    <property type="entry name" value="SBP_bac_3"/>
    <property type="match status" value="1"/>
</dbReference>
<keyword evidence="5" id="KW-1185">Reference proteome</keyword>
<accession>A0ABV9JAU0</accession>
<reference evidence="5" key="1">
    <citation type="journal article" date="2019" name="Int. J. Syst. Evol. Microbiol.">
        <title>The Global Catalogue of Microorganisms (GCM) 10K type strain sequencing project: providing services to taxonomists for standard genome sequencing and annotation.</title>
        <authorList>
            <consortium name="The Broad Institute Genomics Platform"/>
            <consortium name="The Broad Institute Genome Sequencing Center for Infectious Disease"/>
            <person name="Wu L."/>
            <person name="Ma J."/>
        </authorList>
    </citation>
    <scope>NUCLEOTIDE SEQUENCE [LARGE SCALE GENOMIC DNA]</scope>
    <source>
        <strain evidence="5">CCUG 63287</strain>
    </source>
</reference>
<evidence type="ECO:0000313" key="4">
    <source>
        <dbReference type="EMBL" id="MFC4651397.1"/>
    </source>
</evidence>
<dbReference type="InterPro" id="IPR001638">
    <property type="entry name" value="Solute-binding_3/MltF_N"/>
</dbReference>
<dbReference type="Proteomes" id="UP001595987">
    <property type="component" value="Unassembled WGS sequence"/>
</dbReference>
<evidence type="ECO:0000256" key="1">
    <source>
        <dbReference type="ARBA" id="ARBA00022729"/>
    </source>
</evidence>
<dbReference type="RefSeq" id="WP_213534506.1">
    <property type="nucleotide sequence ID" value="NZ_BOVQ01000003.1"/>
</dbReference>
<evidence type="ECO:0000259" key="3">
    <source>
        <dbReference type="SMART" id="SM00062"/>
    </source>
</evidence>
<name>A0ABV9JAU0_9LACT</name>
<protein>
    <submittedName>
        <fullName evidence="4">Transporter substrate-binding domain-containing protein</fullName>
    </submittedName>
</protein>
<keyword evidence="1 2" id="KW-0732">Signal</keyword>
<dbReference type="EMBL" id="JBHSGD010000001">
    <property type="protein sequence ID" value="MFC4651397.1"/>
    <property type="molecule type" value="Genomic_DNA"/>
</dbReference>
<evidence type="ECO:0000313" key="5">
    <source>
        <dbReference type="Proteomes" id="UP001595987"/>
    </source>
</evidence>
<dbReference type="PANTHER" id="PTHR35936:SF17">
    <property type="entry name" value="ARGININE-BINDING EXTRACELLULAR PROTEIN ARTP"/>
    <property type="match status" value="1"/>
</dbReference>
<sequence>MKIKKILLGSILLAATFTLAACGNSSSAKKTQLQKIKDKGTLVVALSPDYPPFEFQTIQNGKNEVVGSDVDLAKAIGKELDVKVVISSMDFNNVLTALSSGKADIAISGISATPEREKSYDFSKIYYNATNEVVIKKSDLNKYKSFDDLKNAKVAAQKGSIQEGIVLDNMKSATEIALPAIGDEINEVKAGKVQAAVIEDLIAKSYVSENPDLALAKIKVPNPKNNYGTAIALPKGSSALKKKVNAVITKLLKNGEISKQIQTNYKLSEKVK</sequence>
<feature type="domain" description="Solute-binding protein family 3/N-terminal" evidence="3">
    <location>
        <begin position="41"/>
        <end position="265"/>
    </location>
</feature>
<dbReference type="SUPFAM" id="SSF53850">
    <property type="entry name" value="Periplasmic binding protein-like II"/>
    <property type="match status" value="1"/>
</dbReference>
<feature type="signal peptide" evidence="2">
    <location>
        <begin position="1"/>
        <end position="20"/>
    </location>
</feature>
<dbReference type="SMART" id="SM00062">
    <property type="entry name" value="PBPb"/>
    <property type="match status" value="1"/>
</dbReference>
<dbReference type="Gene3D" id="3.40.190.10">
    <property type="entry name" value="Periplasmic binding protein-like II"/>
    <property type="match status" value="2"/>
</dbReference>
<proteinExistence type="predicted"/>
<comment type="caution">
    <text evidence="4">The sequence shown here is derived from an EMBL/GenBank/DDBJ whole genome shotgun (WGS) entry which is preliminary data.</text>
</comment>
<dbReference type="PROSITE" id="PS51257">
    <property type="entry name" value="PROKAR_LIPOPROTEIN"/>
    <property type="match status" value="1"/>
</dbReference>
<dbReference type="PANTHER" id="PTHR35936">
    <property type="entry name" value="MEMBRANE-BOUND LYTIC MUREIN TRANSGLYCOSYLASE F"/>
    <property type="match status" value="1"/>
</dbReference>
<feature type="chain" id="PRO_5045692089" evidence="2">
    <location>
        <begin position="21"/>
        <end position="272"/>
    </location>
</feature>
<evidence type="ECO:0000256" key="2">
    <source>
        <dbReference type="SAM" id="SignalP"/>
    </source>
</evidence>